<dbReference type="PATRIC" id="fig|45065.4.peg.548"/>
<dbReference type="Gene3D" id="3.30.200.20">
    <property type="entry name" value="Phosphorylase Kinase, domain 1"/>
    <property type="match status" value="1"/>
</dbReference>
<dbReference type="OrthoDB" id="3806873at2"/>
<sequence length="297" mass="33905">MLIINETLVRRLLDSQFPEWKDLPVRAVATSGWDNRTFHLGEHMLVRLPSHTDYALQVEKEQHWLPRLQPHLPLSIPEPLAQGRPEHGYPWTWSVYRWIEGDTVASVTISDWHDMAVRLAGFLRALQGIHADNGPVAGVHSFRRGGSLRVYDAETRHALEVLESTINTRVVREIWEAALKTSWDATPVWVHGDISAGNLLMRNAHLAAVIDFGQLAVGDPACDMAVAWTLFPEESRAVFRQCLGYDRGTWLRAQAWALWKAMMYIVNEQTDMNFEARKALVTIESIVQDYRKGDCFQ</sequence>
<evidence type="ECO:0000313" key="1">
    <source>
        <dbReference type="EMBL" id="KTD03699.1"/>
    </source>
</evidence>
<dbReference type="PANTHER" id="PTHR21310:SF42">
    <property type="entry name" value="BIFUNCTIONAL AAC_APH"/>
    <property type="match status" value="1"/>
</dbReference>
<protein>
    <submittedName>
        <fullName evidence="1">Aminoglycoside 3-N-acetyltransferase</fullName>
    </submittedName>
</protein>
<dbReference type="EMBL" id="LNYC01000010">
    <property type="protein sequence ID" value="KTD03699.1"/>
    <property type="molecule type" value="Genomic_DNA"/>
</dbReference>
<dbReference type="STRING" id="45065.Lgee_0512"/>
<organism evidence="1 2">
    <name type="scientific">Legionella geestiana</name>
    <dbReference type="NCBI Taxonomy" id="45065"/>
    <lineage>
        <taxon>Bacteria</taxon>
        <taxon>Pseudomonadati</taxon>
        <taxon>Pseudomonadota</taxon>
        <taxon>Gammaproteobacteria</taxon>
        <taxon>Legionellales</taxon>
        <taxon>Legionellaceae</taxon>
        <taxon>Legionella</taxon>
    </lineage>
</organism>
<proteinExistence type="predicted"/>
<reference evidence="1 2" key="1">
    <citation type="submission" date="2015-11" db="EMBL/GenBank/DDBJ databases">
        <title>Genomic analysis of 38 Legionella species identifies large and diverse effector repertoires.</title>
        <authorList>
            <person name="Burstein D."/>
            <person name="Amaro F."/>
            <person name="Zusman T."/>
            <person name="Lifshitz Z."/>
            <person name="Cohen O."/>
            <person name="Gilbert J.A."/>
            <person name="Pupko T."/>
            <person name="Shuman H.A."/>
            <person name="Segal G."/>
        </authorList>
    </citation>
    <scope>NUCLEOTIDE SEQUENCE [LARGE SCALE GENOMIC DNA]</scope>
    <source>
        <strain evidence="1 2">ATCC 49504</strain>
    </source>
</reference>
<dbReference type="AlphaFoldDB" id="A0A0W0U6P4"/>
<dbReference type="Gene3D" id="3.90.1200.10">
    <property type="match status" value="1"/>
</dbReference>
<dbReference type="Pfam" id="PF01636">
    <property type="entry name" value="APH"/>
    <property type="match status" value="1"/>
</dbReference>
<dbReference type="InterPro" id="IPR002575">
    <property type="entry name" value="Aminoglycoside_PTrfase"/>
</dbReference>
<dbReference type="InterPro" id="IPR011009">
    <property type="entry name" value="Kinase-like_dom_sf"/>
</dbReference>
<dbReference type="PANTHER" id="PTHR21310">
    <property type="entry name" value="AMINOGLYCOSIDE PHOSPHOTRANSFERASE-RELATED-RELATED"/>
    <property type="match status" value="1"/>
</dbReference>
<comment type="caution">
    <text evidence="1">The sequence shown here is derived from an EMBL/GenBank/DDBJ whole genome shotgun (WGS) entry which is preliminary data.</text>
</comment>
<keyword evidence="1" id="KW-0808">Transferase</keyword>
<dbReference type="InterPro" id="IPR051678">
    <property type="entry name" value="AGP_Transferase"/>
</dbReference>
<dbReference type="GO" id="GO:0016740">
    <property type="term" value="F:transferase activity"/>
    <property type="evidence" value="ECO:0007669"/>
    <property type="project" value="UniProtKB-KW"/>
</dbReference>
<dbReference type="SUPFAM" id="SSF56112">
    <property type="entry name" value="Protein kinase-like (PK-like)"/>
    <property type="match status" value="1"/>
</dbReference>
<dbReference type="Proteomes" id="UP000054785">
    <property type="component" value="Unassembled WGS sequence"/>
</dbReference>
<dbReference type="CDD" id="cd05155">
    <property type="entry name" value="APH_ChoK_like_1"/>
    <property type="match status" value="1"/>
</dbReference>
<gene>
    <name evidence="1" type="ORF">Lgee_0512</name>
</gene>
<accession>A0A0W0U6P4</accession>
<evidence type="ECO:0000313" key="2">
    <source>
        <dbReference type="Proteomes" id="UP000054785"/>
    </source>
</evidence>
<dbReference type="RefSeq" id="WP_035902264.1">
    <property type="nucleotide sequence ID" value="NZ_CAAAHN010000018.1"/>
</dbReference>
<name>A0A0W0U6P4_9GAMM</name>
<keyword evidence="2" id="KW-1185">Reference proteome</keyword>